<sequence length="177" mass="20113">MNRLFVTILFFVIFLGKLQAQTVMINNFLVKEHLLKNSKLAIIAADSLDKPIETVNGTFLFTLNGFRQELKFNDGIAVAPQQIEKSSFVYIKHQNETGTHSKLYYVIKKGEDLNPLKINWVLLLLIPLIIVAIAAMFRKFIIFGIILLVIIFFFNSSKGLGIPTFFETIIDGLRSAF</sequence>
<evidence type="ECO:0000313" key="3">
    <source>
        <dbReference type="Proteomes" id="UP001597387"/>
    </source>
</evidence>
<keyword evidence="1" id="KW-1133">Transmembrane helix</keyword>
<feature type="transmembrane region" description="Helical" evidence="1">
    <location>
        <begin position="118"/>
        <end position="135"/>
    </location>
</feature>
<gene>
    <name evidence="2" type="ORF">ACFSJU_10990</name>
</gene>
<feature type="transmembrane region" description="Helical" evidence="1">
    <location>
        <begin position="140"/>
        <end position="157"/>
    </location>
</feature>
<name>A0ABW4ZLF4_9SPHI</name>
<organism evidence="2 3">
    <name type="scientific">Paradesertivirga mongoliensis</name>
    <dbReference type="NCBI Taxonomy" id="2100740"/>
    <lineage>
        <taxon>Bacteria</taxon>
        <taxon>Pseudomonadati</taxon>
        <taxon>Bacteroidota</taxon>
        <taxon>Sphingobacteriia</taxon>
        <taxon>Sphingobacteriales</taxon>
        <taxon>Sphingobacteriaceae</taxon>
        <taxon>Paradesertivirga</taxon>
    </lineage>
</organism>
<dbReference type="Proteomes" id="UP001597387">
    <property type="component" value="Unassembled WGS sequence"/>
</dbReference>
<evidence type="ECO:0000313" key="2">
    <source>
        <dbReference type="EMBL" id="MFD2162918.1"/>
    </source>
</evidence>
<comment type="caution">
    <text evidence="2">The sequence shown here is derived from an EMBL/GenBank/DDBJ whole genome shotgun (WGS) entry which is preliminary data.</text>
</comment>
<protein>
    <submittedName>
        <fullName evidence="2">Uncharacterized protein</fullName>
    </submittedName>
</protein>
<accession>A0ABW4ZLF4</accession>
<dbReference type="EMBL" id="JBHUHZ010000001">
    <property type="protein sequence ID" value="MFD2162918.1"/>
    <property type="molecule type" value="Genomic_DNA"/>
</dbReference>
<proteinExistence type="predicted"/>
<keyword evidence="1" id="KW-0472">Membrane</keyword>
<dbReference type="RefSeq" id="WP_255902662.1">
    <property type="nucleotide sequence ID" value="NZ_JAFMZO010000003.1"/>
</dbReference>
<reference evidence="3" key="1">
    <citation type="journal article" date="2019" name="Int. J. Syst. Evol. Microbiol.">
        <title>The Global Catalogue of Microorganisms (GCM) 10K type strain sequencing project: providing services to taxonomists for standard genome sequencing and annotation.</title>
        <authorList>
            <consortium name="The Broad Institute Genomics Platform"/>
            <consortium name="The Broad Institute Genome Sequencing Center for Infectious Disease"/>
            <person name="Wu L."/>
            <person name="Ma J."/>
        </authorList>
    </citation>
    <scope>NUCLEOTIDE SEQUENCE [LARGE SCALE GENOMIC DNA]</scope>
    <source>
        <strain evidence="3">KCTC 42217</strain>
    </source>
</reference>
<keyword evidence="3" id="KW-1185">Reference proteome</keyword>
<evidence type="ECO:0000256" key="1">
    <source>
        <dbReference type="SAM" id="Phobius"/>
    </source>
</evidence>
<keyword evidence="1" id="KW-0812">Transmembrane</keyword>